<comment type="cofactor">
    <cofactor evidence="1">
        <name>Mn(2+)</name>
        <dbReference type="ChEBI" id="CHEBI:29035"/>
    </cofactor>
</comment>
<keyword evidence="5" id="KW-0378">Hydrolase</keyword>
<accession>A0ABM1DEJ7</accession>
<feature type="region of interest" description="Disordered" evidence="8">
    <location>
        <begin position="82"/>
        <end position="154"/>
    </location>
</feature>
<dbReference type="PANTHER" id="PTHR12318">
    <property type="entry name" value="TESTOSTERONE-REGULATED PROTEIN RP2"/>
    <property type="match status" value="1"/>
</dbReference>
<comment type="similarity">
    <text evidence="3">Belongs to the Nudix hydrolase family.</text>
</comment>
<organism evidence="9 10">
    <name type="scientific">Ceratotherium simum simum</name>
    <name type="common">Southern white rhinoceros</name>
    <dbReference type="NCBI Taxonomy" id="73337"/>
    <lineage>
        <taxon>Eukaryota</taxon>
        <taxon>Metazoa</taxon>
        <taxon>Chordata</taxon>
        <taxon>Craniata</taxon>
        <taxon>Vertebrata</taxon>
        <taxon>Euteleostomi</taxon>
        <taxon>Mammalia</taxon>
        <taxon>Eutheria</taxon>
        <taxon>Laurasiatheria</taxon>
        <taxon>Perissodactyla</taxon>
        <taxon>Rhinocerotidae</taxon>
        <taxon>Ceratotherium</taxon>
    </lineage>
</organism>
<protein>
    <submittedName>
        <fullName evidence="10">Nucleoside diphosphate-linked moiety X motif 19, mitochondrial</fullName>
    </submittedName>
</protein>
<evidence type="ECO:0000313" key="9">
    <source>
        <dbReference type="Proteomes" id="UP000694910"/>
    </source>
</evidence>
<dbReference type="RefSeq" id="XP_014650228.1">
    <property type="nucleotide sequence ID" value="XM_014794742.1"/>
</dbReference>
<evidence type="ECO:0000256" key="2">
    <source>
        <dbReference type="ARBA" id="ARBA00001946"/>
    </source>
</evidence>
<evidence type="ECO:0000256" key="5">
    <source>
        <dbReference type="ARBA" id="ARBA00022801"/>
    </source>
</evidence>
<dbReference type="InterPro" id="IPR015797">
    <property type="entry name" value="NUDIX_hydrolase-like_dom_sf"/>
</dbReference>
<dbReference type="Proteomes" id="UP000694910">
    <property type="component" value="Unplaced"/>
</dbReference>
<evidence type="ECO:0000313" key="10">
    <source>
        <dbReference type="RefSeq" id="XP_014650228.1"/>
    </source>
</evidence>
<comment type="cofactor">
    <cofactor evidence="2">
        <name>Mg(2+)</name>
        <dbReference type="ChEBI" id="CHEBI:18420"/>
    </cofactor>
</comment>
<keyword evidence="7" id="KW-0464">Manganese</keyword>
<evidence type="ECO:0000256" key="1">
    <source>
        <dbReference type="ARBA" id="ARBA00001936"/>
    </source>
</evidence>
<evidence type="ECO:0000256" key="8">
    <source>
        <dbReference type="SAM" id="MobiDB-lite"/>
    </source>
</evidence>
<name>A0ABM1DEJ7_CERSS</name>
<evidence type="ECO:0000256" key="4">
    <source>
        <dbReference type="ARBA" id="ARBA00022723"/>
    </source>
</evidence>
<gene>
    <name evidence="10" type="primary">LOC106803418</name>
</gene>
<dbReference type="SUPFAM" id="SSF55811">
    <property type="entry name" value="Nudix"/>
    <property type="match status" value="1"/>
</dbReference>
<dbReference type="PANTHER" id="PTHR12318:SF0">
    <property type="entry name" value="ACYL-COENZYME A DIPHOSPHATASE NUDT19"/>
    <property type="match status" value="1"/>
</dbReference>
<keyword evidence="9" id="KW-1185">Reference proteome</keyword>
<evidence type="ECO:0000256" key="6">
    <source>
        <dbReference type="ARBA" id="ARBA00022842"/>
    </source>
</evidence>
<evidence type="ECO:0000256" key="7">
    <source>
        <dbReference type="ARBA" id="ARBA00023211"/>
    </source>
</evidence>
<sequence>MAVCSSGDCSAVTRPGFALPFHRGRSWAPLSIPAPDASVLSGDDAAFFSGDCERQSLAGGCDSLCPARVSRGRTRALKEVLAGAGATPLSRREPVKDEQPGLTERPVPAPPGVRPARHGPPSSRPARPPGAGGSAPGSSHRARTRSPEAPPPGLAAWRARVRRDPRHFLRLCAHLDCTPDVWALHDWSAWLTPFTSPGGRRFDTAFFVCCLREPPPVCPDLAEVVAYQWSSPSEATECFVAEKIWLAPPQFYEIRRLENFASLSDLHKFCLDRALEGTERWLPITLLTADGRLQLLPGDELYLEDSDFLENLLSTEKKNEEIVKEGKKLHRIVIYSRHVYSIYVTVQSAYKHVYPKNYVVSKSRL</sequence>
<dbReference type="Gene3D" id="3.90.79.10">
    <property type="entry name" value="Nucleoside Triphosphate Pyrophosphohydrolase"/>
    <property type="match status" value="1"/>
</dbReference>
<reference evidence="10" key="1">
    <citation type="submission" date="2025-08" db="UniProtKB">
        <authorList>
            <consortium name="RefSeq"/>
        </authorList>
    </citation>
    <scope>IDENTIFICATION</scope>
</reference>
<dbReference type="InterPro" id="IPR039121">
    <property type="entry name" value="NUDT19"/>
</dbReference>
<proteinExistence type="inferred from homology"/>
<keyword evidence="6" id="KW-0460">Magnesium</keyword>
<evidence type="ECO:0000256" key="3">
    <source>
        <dbReference type="ARBA" id="ARBA00005582"/>
    </source>
</evidence>
<dbReference type="GeneID" id="106803418"/>
<keyword evidence="4" id="KW-0479">Metal-binding</keyword>
<feature type="compositionally biased region" description="Basic and acidic residues" evidence="8">
    <location>
        <begin position="90"/>
        <end position="99"/>
    </location>
</feature>